<evidence type="ECO:0000256" key="2">
    <source>
        <dbReference type="ARBA" id="ARBA00022573"/>
    </source>
</evidence>
<dbReference type="GO" id="GO:0009236">
    <property type="term" value="P:cobalamin biosynthetic process"/>
    <property type="evidence" value="ECO:0007669"/>
    <property type="project" value="UniProtKB-UniPathway"/>
</dbReference>
<dbReference type="PANTHER" id="PTHR36925">
    <property type="entry name" value="COBALT-PRECORRIN-6A REDUCTASE"/>
    <property type="match status" value="1"/>
</dbReference>
<dbReference type="PROSITE" id="PS51014">
    <property type="entry name" value="COBK_CBIJ"/>
    <property type="match status" value="1"/>
</dbReference>
<evidence type="ECO:0000256" key="3">
    <source>
        <dbReference type="ARBA" id="ARBA00023002"/>
    </source>
</evidence>
<keyword evidence="3 4" id="KW-0560">Oxidoreductase</keyword>
<dbReference type="NCBIfam" id="NF005968">
    <property type="entry name" value="PRK08057.1-2"/>
    <property type="match status" value="1"/>
</dbReference>
<dbReference type="InterPro" id="IPR003723">
    <property type="entry name" value="Precorrin-6x_reduct"/>
</dbReference>
<dbReference type="EC" id="1.3.1.54" evidence="4"/>
<dbReference type="NCBIfam" id="TIGR00715">
    <property type="entry name" value="precor6x_red"/>
    <property type="match status" value="1"/>
</dbReference>
<evidence type="ECO:0000256" key="1">
    <source>
        <dbReference type="ARBA" id="ARBA00004953"/>
    </source>
</evidence>
<evidence type="ECO:0000313" key="4">
    <source>
        <dbReference type="EMBL" id="SUS03969.1"/>
    </source>
</evidence>
<proteinExistence type="predicted"/>
<keyword evidence="2" id="KW-0169">Cobalamin biosynthesis</keyword>
<organism evidence="4">
    <name type="scientific">metagenome</name>
    <dbReference type="NCBI Taxonomy" id="256318"/>
    <lineage>
        <taxon>unclassified sequences</taxon>
        <taxon>metagenomes</taxon>
    </lineage>
</organism>
<accession>A0A380T8A0</accession>
<dbReference type="AlphaFoldDB" id="A0A380T8A0"/>
<gene>
    <name evidence="4" type="primary">cobK</name>
    <name evidence="4" type="ORF">DF3PB_1150002</name>
</gene>
<dbReference type="UniPathway" id="UPA00148"/>
<sequence length="263" mass="27769">MPADPFRLLILGGTTEAARLAAAALERWPPDRLGLITSQAGRIAPLRPPPGALRVGGFGGAAGLAAYLRDQAIDALIDATHPFAAVISQNAAEACRQAGIARLMLIRPAWRAAPGDRWTEVADMAAAAVALRQESRRVFLTTGPGALPAFSNLSDIWFLVRLFQPPATPLPLAQHAEIVARPPFTVESEDALLRQHRIDTLVSKNSGGPTEAKLTAARAAGIRVVMVARPAAPAGERVATVAAALDWLDARLQEPASERGRST</sequence>
<name>A0A380T8A0_9ZZZZ</name>
<protein>
    <submittedName>
        <fullName evidence="4">Precorrin-6A reductase</fullName>
        <ecNumber evidence="4">1.3.1.54</ecNumber>
    </submittedName>
</protein>
<comment type="pathway">
    <text evidence="1">Cofactor biosynthesis; adenosylcobalamin biosynthesis.</text>
</comment>
<dbReference type="EMBL" id="UIDG01000019">
    <property type="protein sequence ID" value="SUS03969.1"/>
    <property type="molecule type" value="Genomic_DNA"/>
</dbReference>
<reference evidence="4" key="1">
    <citation type="submission" date="2018-07" db="EMBL/GenBank/DDBJ databases">
        <authorList>
            <person name="Quirk P.G."/>
            <person name="Krulwich T.A."/>
        </authorList>
    </citation>
    <scope>NUCLEOTIDE SEQUENCE</scope>
</reference>
<dbReference type="GO" id="GO:0016994">
    <property type="term" value="F:precorrin-6A reductase activity"/>
    <property type="evidence" value="ECO:0007669"/>
    <property type="project" value="UniProtKB-EC"/>
</dbReference>
<dbReference type="Pfam" id="PF02571">
    <property type="entry name" value="CbiJ"/>
    <property type="match status" value="1"/>
</dbReference>
<dbReference type="PANTHER" id="PTHR36925:SF1">
    <property type="entry name" value="COBALT-PRECORRIN-6A REDUCTASE"/>
    <property type="match status" value="1"/>
</dbReference>